<dbReference type="PRINTS" id="PR00738">
    <property type="entry name" value="GLHYDRLASE20"/>
</dbReference>
<feature type="active site" description="Proton donor" evidence="5">
    <location>
        <position position="90"/>
    </location>
</feature>
<comment type="similarity">
    <text evidence="2">Belongs to the glycosyl hydrolase 20 family.</text>
</comment>
<protein>
    <recommendedName>
        <fullName evidence="3">beta-N-acetylhexosaminidase</fullName>
        <ecNumber evidence="3">3.2.1.52</ecNumber>
    </recommendedName>
</protein>
<dbReference type="GO" id="GO:0016020">
    <property type="term" value="C:membrane"/>
    <property type="evidence" value="ECO:0007669"/>
    <property type="project" value="TreeGrafter"/>
</dbReference>
<dbReference type="InterPro" id="IPR025705">
    <property type="entry name" value="Beta_hexosaminidase_sua/sub"/>
</dbReference>
<evidence type="ECO:0000313" key="7">
    <source>
        <dbReference type="EMBL" id="CAC5395970.1"/>
    </source>
</evidence>
<dbReference type="OrthoDB" id="6159534at2759"/>
<dbReference type="GO" id="GO:0005975">
    <property type="term" value="P:carbohydrate metabolic process"/>
    <property type="evidence" value="ECO:0007669"/>
    <property type="project" value="InterPro"/>
</dbReference>
<dbReference type="GO" id="GO:0030203">
    <property type="term" value="P:glycosaminoglycan metabolic process"/>
    <property type="evidence" value="ECO:0007669"/>
    <property type="project" value="TreeGrafter"/>
</dbReference>
<gene>
    <name evidence="7" type="ORF">MCOR_30583</name>
</gene>
<keyword evidence="4 7" id="KW-0378">Hydrolase</keyword>
<keyword evidence="7" id="KW-0326">Glycosidase</keyword>
<dbReference type="PANTHER" id="PTHR22600">
    <property type="entry name" value="BETA-HEXOSAMINIDASE"/>
    <property type="match status" value="1"/>
</dbReference>
<dbReference type="InterPro" id="IPR015883">
    <property type="entry name" value="Glyco_hydro_20_cat"/>
</dbReference>
<dbReference type="InterPro" id="IPR017853">
    <property type="entry name" value="GH"/>
</dbReference>
<feature type="domain" description="Glycoside hydrolase family 20 catalytic" evidence="6">
    <location>
        <begin position="1"/>
        <end position="148"/>
    </location>
</feature>
<dbReference type="SUPFAM" id="SSF51445">
    <property type="entry name" value="(Trans)glycosidases"/>
    <property type="match status" value="1"/>
</dbReference>
<dbReference type="EC" id="3.2.1.52" evidence="3"/>
<name>A0A6J8CMA0_MYTCO</name>
<evidence type="ECO:0000256" key="5">
    <source>
        <dbReference type="PIRSR" id="PIRSR625705-1"/>
    </source>
</evidence>
<evidence type="ECO:0000259" key="6">
    <source>
        <dbReference type="Pfam" id="PF00728"/>
    </source>
</evidence>
<sequence length="180" mass="20533">MPGHARAAIVSMKERKRIYDMRKNSSMAEQYLLHDPDDVSEYMSVQWFVDNAVNPCIESTYTFIDHLITEVKAMHDGIQNLEIFSFGGDETAKGAWERSPKCREFIATSIGIDSVSDLKEHFARRVGNIASRKGLDISAWEDGLMHGKTPFNLTHLVPNGRYTFLVISFMNFYTIVHVLK</sequence>
<dbReference type="EMBL" id="CACVKT020005598">
    <property type="protein sequence ID" value="CAC5395970.1"/>
    <property type="molecule type" value="Genomic_DNA"/>
</dbReference>
<keyword evidence="8" id="KW-1185">Reference proteome</keyword>
<evidence type="ECO:0000256" key="2">
    <source>
        <dbReference type="ARBA" id="ARBA00006285"/>
    </source>
</evidence>
<dbReference type="Gene3D" id="3.20.20.80">
    <property type="entry name" value="Glycosidases"/>
    <property type="match status" value="1"/>
</dbReference>
<evidence type="ECO:0000313" key="8">
    <source>
        <dbReference type="Proteomes" id="UP000507470"/>
    </source>
</evidence>
<dbReference type="AlphaFoldDB" id="A0A6J8CMA0"/>
<dbReference type="Pfam" id="PF00728">
    <property type="entry name" value="Glyco_hydro_20"/>
    <property type="match status" value="1"/>
</dbReference>
<dbReference type="PANTHER" id="PTHR22600:SF57">
    <property type="entry name" value="BETA-N-ACETYLHEXOSAMINIDASE"/>
    <property type="match status" value="1"/>
</dbReference>
<comment type="catalytic activity">
    <reaction evidence="1">
        <text>Hydrolysis of terminal non-reducing N-acetyl-D-hexosamine residues in N-acetyl-beta-D-hexosaminides.</text>
        <dbReference type="EC" id="3.2.1.52"/>
    </reaction>
</comment>
<dbReference type="GO" id="GO:0004563">
    <property type="term" value="F:beta-N-acetylhexosaminidase activity"/>
    <property type="evidence" value="ECO:0007669"/>
    <property type="project" value="UniProtKB-EC"/>
</dbReference>
<evidence type="ECO:0000256" key="1">
    <source>
        <dbReference type="ARBA" id="ARBA00001231"/>
    </source>
</evidence>
<organism evidence="7 8">
    <name type="scientific">Mytilus coruscus</name>
    <name type="common">Sea mussel</name>
    <dbReference type="NCBI Taxonomy" id="42192"/>
    <lineage>
        <taxon>Eukaryota</taxon>
        <taxon>Metazoa</taxon>
        <taxon>Spiralia</taxon>
        <taxon>Lophotrochozoa</taxon>
        <taxon>Mollusca</taxon>
        <taxon>Bivalvia</taxon>
        <taxon>Autobranchia</taxon>
        <taxon>Pteriomorphia</taxon>
        <taxon>Mytilida</taxon>
        <taxon>Mytiloidea</taxon>
        <taxon>Mytilidae</taxon>
        <taxon>Mytilinae</taxon>
        <taxon>Mytilus</taxon>
    </lineage>
</organism>
<accession>A0A6J8CMA0</accession>
<reference evidence="7 8" key="1">
    <citation type="submission" date="2020-06" db="EMBL/GenBank/DDBJ databases">
        <authorList>
            <person name="Li R."/>
            <person name="Bekaert M."/>
        </authorList>
    </citation>
    <scope>NUCLEOTIDE SEQUENCE [LARGE SCALE GENOMIC DNA]</scope>
    <source>
        <strain evidence="8">wild</strain>
    </source>
</reference>
<evidence type="ECO:0000256" key="4">
    <source>
        <dbReference type="ARBA" id="ARBA00022801"/>
    </source>
</evidence>
<proteinExistence type="inferred from homology"/>
<evidence type="ECO:0000256" key="3">
    <source>
        <dbReference type="ARBA" id="ARBA00012663"/>
    </source>
</evidence>
<dbReference type="Proteomes" id="UP000507470">
    <property type="component" value="Unassembled WGS sequence"/>
</dbReference>